<dbReference type="InterPro" id="IPR012337">
    <property type="entry name" value="RNaseH-like_sf"/>
</dbReference>
<proteinExistence type="predicted"/>
<evidence type="ECO:0000313" key="1">
    <source>
        <dbReference type="EnsemblMetazoa" id="RPRC005699-PA"/>
    </source>
</evidence>
<dbReference type="EMBL" id="ACPB03018029">
    <property type="status" value="NOT_ANNOTATED_CDS"/>
    <property type="molecule type" value="Genomic_DNA"/>
</dbReference>
<dbReference type="SUPFAM" id="SSF53098">
    <property type="entry name" value="Ribonuclease H-like"/>
    <property type="match status" value="1"/>
</dbReference>
<accession>T1HNS5</accession>
<keyword evidence="2" id="KW-1185">Reference proteome</keyword>
<protein>
    <submittedName>
        <fullName evidence="1">RNase H domain-containing protein</fullName>
    </submittedName>
</protein>
<dbReference type="Proteomes" id="UP000015103">
    <property type="component" value="Unassembled WGS sequence"/>
</dbReference>
<dbReference type="HOGENOM" id="CLU_1761028_0_0_1"/>
<organism evidence="1 2">
    <name type="scientific">Rhodnius prolixus</name>
    <name type="common">Triatomid bug</name>
    <dbReference type="NCBI Taxonomy" id="13249"/>
    <lineage>
        <taxon>Eukaryota</taxon>
        <taxon>Metazoa</taxon>
        <taxon>Ecdysozoa</taxon>
        <taxon>Arthropoda</taxon>
        <taxon>Hexapoda</taxon>
        <taxon>Insecta</taxon>
        <taxon>Pterygota</taxon>
        <taxon>Neoptera</taxon>
        <taxon>Paraneoptera</taxon>
        <taxon>Hemiptera</taxon>
        <taxon>Heteroptera</taxon>
        <taxon>Panheteroptera</taxon>
        <taxon>Cimicomorpha</taxon>
        <taxon>Reduviidae</taxon>
        <taxon>Triatominae</taxon>
        <taxon>Rhodnius</taxon>
    </lineage>
</organism>
<dbReference type="GO" id="GO:0003676">
    <property type="term" value="F:nucleic acid binding"/>
    <property type="evidence" value="ECO:0007669"/>
    <property type="project" value="InterPro"/>
</dbReference>
<name>T1HNS5_RHOPR</name>
<dbReference type="Gene3D" id="3.30.420.10">
    <property type="entry name" value="Ribonuclease H-like superfamily/Ribonuclease H"/>
    <property type="match status" value="1"/>
</dbReference>
<reference evidence="1" key="1">
    <citation type="submission" date="2015-05" db="UniProtKB">
        <authorList>
            <consortium name="EnsemblMetazoa"/>
        </authorList>
    </citation>
    <scope>IDENTIFICATION</scope>
</reference>
<dbReference type="STRING" id="13249.T1HNS5"/>
<sequence length="185" mass="21178">MSACTRRKAKTKYRDRIPLESASQEQSIEIVSHLIKAMGRLHLVWLKGHAGIVDNEKVDVLAKRAILLGEHTPVLNLADFEGALRKRCYDAWQKLYDLEKEIKGKYYADLQPRIPNKPWFVEVLEGERKECQYAALKISLPHGSHEAECSRRVAGMTKKEGKEAALFLKLNIGKDRAGFFPPTYW</sequence>
<dbReference type="EMBL" id="ACPB03018028">
    <property type="status" value="NOT_ANNOTATED_CDS"/>
    <property type="molecule type" value="Genomic_DNA"/>
</dbReference>
<dbReference type="VEuPathDB" id="VectorBase:RPRC005699"/>
<dbReference type="InterPro" id="IPR036397">
    <property type="entry name" value="RNaseH_sf"/>
</dbReference>
<dbReference type="AlphaFoldDB" id="T1HNS5"/>
<dbReference type="InParanoid" id="T1HNS5"/>
<evidence type="ECO:0000313" key="2">
    <source>
        <dbReference type="Proteomes" id="UP000015103"/>
    </source>
</evidence>
<dbReference type="EnsemblMetazoa" id="RPRC005699-RA">
    <property type="protein sequence ID" value="RPRC005699-PA"/>
    <property type="gene ID" value="RPRC005699"/>
</dbReference>